<feature type="transmembrane region" description="Helical" evidence="13">
    <location>
        <begin position="311"/>
        <end position="336"/>
    </location>
</feature>
<evidence type="ECO:0000256" key="4">
    <source>
        <dbReference type="ARBA" id="ARBA00020268"/>
    </source>
</evidence>
<dbReference type="PIRSF" id="PIRSF006603">
    <property type="entry name" value="DinF"/>
    <property type="match status" value="1"/>
</dbReference>
<comment type="similarity">
    <text evidence="3">Belongs to the multi antimicrobial extrusion (MATE) (TC 2.A.66.1) family.</text>
</comment>
<keyword evidence="6" id="KW-0050">Antiport</keyword>
<dbReference type="Pfam" id="PF01554">
    <property type="entry name" value="MatE"/>
    <property type="match status" value="2"/>
</dbReference>
<dbReference type="EMBL" id="FOWD01000015">
    <property type="protein sequence ID" value="SFO26303.1"/>
    <property type="molecule type" value="Genomic_DNA"/>
</dbReference>
<keyword evidence="11 13" id="KW-0472">Membrane</keyword>
<evidence type="ECO:0000256" key="3">
    <source>
        <dbReference type="ARBA" id="ARBA00010199"/>
    </source>
</evidence>
<evidence type="ECO:0000256" key="1">
    <source>
        <dbReference type="ARBA" id="ARBA00003408"/>
    </source>
</evidence>
<organism evidence="14 15">
    <name type="scientific">Anaerocolumna aminovalerica</name>
    <dbReference type="NCBI Taxonomy" id="1527"/>
    <lineage>
        <taxon>Bacteria</taxon>
        <taxon>Bacillati</taxon>
        <taxon>Bacillota</taxon>
        <taxon>Clostridia</taxon>
        <taxon>Lachnospirales</taxon>
        <taxon>Lachnospiraceae</taxon>
        <taxon>Anaerocolumna</taxon>
    </lineage>
</organism>
<dbReference type="STRING" id="1527.SAMN04489757_11579"/>
<feature type="transmembrane region" description="Helical" evidence="13">
    <location>
        <begin position="410"/>
        <end position="429"/>
    </location>
</feature>
<evidence type="ECO:0000256" key="2">
    <source>
        <dbReference type="ARBA" id="ARBA00004651"/>
    </source>
</evidence>
<evidence type="ECO:0000256" key="12">
    <source>
        <dbReference type="ARBA" id="ARBA00031636"/>
    </source>
</evidence>
<feature type="transmembrane region" description="Helical" evidence="13">
    <location>
        <begin position="50"/>
        <end position="72"/>
    </location>
</feature>
<evidence type="ECO:0000256" key="11">
    <source>
        <dbReference type="ARBA" id="ARBA00023136"/>
    </source>
</evidence>
<keyword evidence="15" id="KW-1185">Reference proteome</keyword>
<feature type="transmembrane region" description="Helical" evidence="13">
    <location>
        <begin position="161"/>
        <end position="184"/>
    </location>
</feature>
<feature type="transmembrane region" description="Helical" evidence="13">
    <location>
        <begin position="356"/>
        <end position="375"/>
    </location>
</feature>
<feature type="transmembrane region" description="Helical" evidence="13">
    <location>
        <begin position="129"/>
        <end position="154"/>
    </location>
</feature>
<evidence type="ECO:0000313" key="15">
    <source>
        <dbReference type="Proteomes" id="UP000198806"/>
    </source>
</evidence>
<gene>
    <name evidence="14" type="ORF">SAMN04489757_11579</name>
</gene>
<dbReference type="GO" id="GO:0005886">
    <property type="term" value="C:plasma membrane"/>
    <property type="evidence" value="ECO:0007669"/>
    <property type="project" value="UniProtKB-SubCell"/>
</dbReference>
<protein>
    <recommendedName>
        <fullName evidence="4">Probable multidrug resistance protein NorM</fullName>
    </recommendedName>
    <alternativeName>
        <fullName evidence="12">Multidrug-efflux transporter</fullName>
    </alternativeName>
</protein>
<keyword evidence="7" id="KW-1003">Cell membrane</keyword>
<dbReference type="InterPro" id="IPR050222">
    <property type="entry name" value="MATE_MdtK"/>
</dbReference>
<dbReference type="GO" id="GO:0042910">
    <property type="term" value="F:xenobiotic transmembrane transporter activity"/>
    <property type="evidence" value="ECO:0007669"/>
    <property type="project" value="InterPro"/>
</dbReference>
<dbReference type="InterPro" id="IPR002528">
    <property type="entry name" value="MATE_fam"/>
</dbReference>
<dbReference type="GO" id="GO:0006811">
    <property type="term" value="P:monoatomic ion transport"/>
    <property type="evidence" value="ECO:0007669"/>
    <property type="project" value="UniProtKB-KW"/>
</dbReference>
<dbReference type="NCBIfam" id="TIGR00797">
    <property type="entry name" value="matE"/>
    <property type="match status" value="1"/>
</dbReference>
<dbReference type="CDD" id="cd13138">
    <property type="entry name" value="MATE_yoeA_like"/>
    <property type="match status" value="1"/>
</dbReference>
<keyword evidence="8 13" id="KW-0812">Transmembrane</keyword>
<dbReference type="GO" id="GO:0015297">
    <property type="term" value="F:antiporter activity"/>
    <property type="evidence" value="ECO:0007669"/>
    <property type="project" value="UniProtKB-KW"/>
</dbReference>
<feature type="transmembrane region" description="Helical" evidence="13">
    <location>
        <begin position="84"/>
        <end position="109"/>
    </location>
</feature>
<evidence type="ECO:0000256" key="7">
    <source>
        <dbReference type="ARBA" id="ARBA00022475"/>
    </source>
</evidence>
<accession>A0A1I5FRU2</accession>
<dbReference type="PANTHER" id="PTHR43298">
    <property type="entry name" value="MULTIDRUG RESISTANCE PROTEIN NORM-RELATED"/>
    <property type="match status" value="1"/>
</dbReference>
<proteinExistence type="inferred from homology"/>
<keyword evidence="5" id="KW-0813">Transport</keyword>
<feature type="transmembrane region" description="Helical" evidence="13">
    <location>
        <begin position="277"/>
        <end position="299"/>
    </location>
</feature>
<reference evidence="14 15" key="1">
    <citation type="submission" date="2016-10" db="EMBL/GenBank/DDBJ databases">
        <authorList>
            <person name="de Groot N.N."/>
        </authorList>
    </citation>
    <scope>NUCLEOTIDE SEQUENCE [LARGE SCALE GENOMIC DNA]</scope>
    <source>
        <strain evidence="14 15">DSM 1283</strain>
    </source>
</reference>
<feature type="transmembrane region" description="Helical" evidence="13">
    <location>
        <begin position="382"/>
        <end position="404"/>
    </location>
</feature>
<evidence type="ECO:0000256" key="9">
    <source>
        <dbReference type="ARBA" id="ARBA00022989"/>
    </source>
</evidence>
<keyword evidence="9 13" id="KW-1133">Transmembrane helix</keyword>
<feature type="transmembrane region" description="Helical" evidence="13">
    <location>
        <begin position="12"/>
        <end position="30"/>
    </location>
</feature>
<keyword evidence="10" id="KW-0406">Ion transport</keyword>
<evidence type="ECO:0000256" key="6">
    <source>
        <dbReference type="ARBA" id="ARBA00022449"/>
    </source>
</evidence>
<comment type="function">
    <text evidence="1">Multidrug efflux pump.</text>
</comment>
<name>A0A1I5FRU2_9FIRM</name>
<sequence>MTEGKISKKIVLFAMPIFLGNLFQQLYNVVDSLVVGNVLGKDALAAVSSSGSLIFLIVGFINGIFVGAGVIIARYFGAKDKKELSIAVHTTIAFGIIAGIIVTALGMIFSPWMLKMMGTPEDVLPNSIMYFQLYFAGGIGIVMYNACMGIFQAVGDSRHPLYYLIIAAIINVVLDLLFVAVLGYGIGGAAIATVISQFVSAILGFIKLMRVQGEHRIHIKQIRIKFNMLIKILKMGIPTGVQNSVIAFANVIVQSNINSFGSVAMAGCGSYSKLEGFAFLPITSFSVALTTFIGQNLGAKQYERAKKGARFGILTGVLLAETVGVLLWILAPVLIRFFNSQPDVIEFGVMQLRTEALFYCLLALSHCLSGILRGAGKSTVPMIVMLVCWCVIRISYITIMVRIIPDIRVIFWAYPLTWMLSSITFLIYYKKVDWLHSFVKTAK</sequence>
<dbReference type="Proteomes" id="UP000198806">
    <property type="component" value="Unassembled WGS sequence"/>
</dbReference>
<feature type="transmembrane region" description="Helical" evidence="13">
    <location>
        <begin position="190"/>
        <end position="211"/>
    </location>
</feature>
<evidence type="ECO:0000256" key="8">
    <source>
        <dbReference type="ARBA" id="ARBA00022692"/>
    </source>
</evidence>
<evidence type="ECO:0000313" key="14">
    <source>
        <dbReference type="EMBL" id="SFO26303.1"/>
    </source>
</evidence>
<dbReference type="InterPro" id="IPR048279">
    <property type="entry name" value="MdtK-like"/>
</dbReference>
<evidence type="ECO:0000256" key="10">
    <source>
        <dbReference type="ARBA" id="ARBA00023065"/>
    </source>
</evidence>
<feature type="transmembrane region" description="Helical" evidence="13">
    <location>
        <begin position="232"/>
        <end position="257"/>
    </location>
</feature>
<evidence type="ECO:0000256" key="5">
    <source>
        <dbReference type="ARBA" id="ARBA00022448"/>
    </source>
</evidence>
<dbReference type="PANTHER" id="PTHR43298:SF2">
    <property type="entry name" value="FMN_FAD EXPORTER YEEO-RELATED"/>
    <property type="match status" value="1"/>
</dbReference>
<comment type="subcellular location">
    <subcellularLocation>
        <location evidence="2">Cell membrane</location>
        <topology evidence="2">Multi-pass membrane protein</topology>
    </subcellularLocation>
</comment>
<evidence type="ECO:0000256" key="13">
    <source>
        <dbReference type="SAM" id="Phobius"/>
    </source>
</evidence>
<dbReference type="AlphaFoldDB" id="A0A1I5FRU2"/>